<keyword evidence="1" id="KW-0732">Signal</keyword>
<name>A0A7X2L0X0_9BACL</name>
<evidence type="ECO:0000259" key="2">
    <source>
        <dbReference type="Pfam" id="PF07833"/>
    </source>
</evidence>
<proteinExistence type="predicted"/>
<dbReference type="Proteomes" id="UP000463051">
    <property type="component" value="Unassembled WGS sequence"/>
</dbReference>
<sequence length="358" mass="38682">MNKFIAIGALALSLAGCGAPASIDKTQSATPTMNLEVDGQTVLTSLHPFYSSNILYVPARVLLEYYRCELKWNNSLKTLTLTDENNTNILLTGNEDMESPAILRNGHLYIPADSLNSLSGAEVQLNTANTVLMVTSGSVSTTVRVPREPLALADGNNEVKLYAALKEGETYKGYILEVNGERHTFPWEGPRLPMNPPQLYYADIDEDGQAEAIVVLTNGTGTGIVAQELHVIKPQQWQEITVPTAEQAVAANVTTSVTKNKDELLLSLELKGSTPSSVSLALPGLGENVDDNQQPGMGAVTYYTVEAGKLKAETSVNLGFFSIGTLKLVYKPRGIGMELETLEFVPNEEYAAYVQPGK</sequence>
<feature type="signal peptide" evidence="1">
    <location>
        <begin position="1"/>
        <end position="21"/>
    </location>
</feature>
<gene>
    <name evidence="3" type="ORF">GJB61_01730</name>
</gene>
<dbReference type="InterPro" id="IPR012854">
    <property type="entry name" value="Cu_amine_oxidase-like_N"/>
</dbReference>
<feature type="chain" id="PRO_5031234071" description="Copper amine oxidase-like N-terminal domain-containing protein" evidence="1">
    <location>
        <begin position="22"/>
        <end position="358"/>
    </location>
</feature>
<feature type="domain" description="Copper amine oxidase-like N-terminal" evidence="2">
    <location>
        <begin position="37"/>
        <end position="130"/>
    </location>
</feature>
<evidence type="ECO:0000313" key="4">
    <source>
        <dbReference type="Proteomes" id="UP000463051"/>
    </source>
</evidence>
<dbReference type="EMBL" id="WJXB01000001">
    <property type="protein sequence ID" value="MRN51726.1"/>
    <property type="molecule type" value="Genomic_DNA"/>
</dbReference>
<keyword evidence="4" id="KW-1185">Reference proteome</keyword>
<evidence type="ECO:0000256" key="1">
    <source>
        <dbReference type="SAM" id="SignalP"/>
    </source>
</evidence>
<dbReference type="InterPro" id="IPR036582">
    <property type="entry name" value="Mao_N_sf"/>
</dbReference>
<dbReference type="AlphaFoldDB" id="A0A7X2L0X0"/>
<dbReference type="PROSITE" id="PS51257">
    <property type="entry name" value="PROKAR_LIPOPROTEIN"/>
    <property type="match status" value="1"/>
</dbReference>
<organism evidence="3 4">
    <name type="scientific">Paenibacillus monticola</name>
    <dbReference type="NCBI Taxonomy" id="2666075"/>
    <lineage>
        <taxon>Bacteria</taxon>
        <taxon>Bacillati</taxon>
        <taxon>Bacillota</taxon>
        <taxon>Bacilli</taxon>
        <taxon>Bacillales</taxon>
        <taxon>Paenibacillaceae</taxon>
        <taxon>Paenibacillus</taxon>
    </lineage>
</organism>
<reference evidence="3 4" key="1">
    <citation type="submission" date="2019-11" db="EMBL/GenBank/DDBJ databases">
        <title>Paenibacillus monticola sp. nov., a novel PGPR strain isolated from mountain sample in China.</title>
        <authorList>
            <person name="Zhao Q."/>
            <person name="Li H.-P."/>
            <person name="Zhang J.-L."/>
        </authorList>
    </citation>
    <scope>NUCLEOTIDE SEQUENCE [LARGE SCALE GENOMIC DNA]</scope>
    <source>
        <strain evidence="3 4">LC-T2</strain>
    </source>
</reference>
<accession>A0A7X2L0X0</accession>
<dbReference type="RefSeq" id="WP_154116524.1">
    <property type="nucleotide sequence ID" value="NZ_WJXB01000001.1"/>
</dbReference>
<dbReference type="SUPFAM" id="SSF55383">
    <property type="entry name" value="Copper amine oxidase, domain N"/>
    <property type="match status" value="1"/>
</dbReference>
<dbReference type="Pfam" id="PF07833">
    <property type="entry name" value="Cu_amine_oxidN1"/>
    <property type="match status" value="1"/>
</dbReference>
<evidence type="ECO:0000313" key="3">
    <source>
        <dbReference type="EMBL" id="MRN51726.1"/>
    </source>
</evidence>
<comment type="caution">
    <text evidence="3">The sequence shown here is derived from an EMBL/GenBank/DDBJ whole genome shotgun (WGS) entry which is preliminary data.</text>
</comment>
<protein>
    <recommendedName>
        <fullName evidence="2">Copper amine oxidase-like N-terminal domain-containing protein</fullName>
    </recommendedName>
</protein>